<dbReference type="AlphaFoldDB" id="A0A564Y060"/>
<dbReference type="EMBL" id="CABIJS010000038">
    <property type="protein sequence ID" value="VUZ40661.1"/>
    <property type="molecule type" value="Genomic_DNA"/>
</dbReference>
<gene>
    <name evidence="2" type="ORF">WMSIL1_LOCUS12282</name>
    <name evidence="1" type="ORF">WMSIL1_LOCUS1662</name>
</gene>
<dbReference type="EMBL" id="CABIJS010000610">
    <property type="protein sequence ID" value="VUZ54137.1"/>
    <property type="molecule type" value="Genomic_DNA"/>
</dbReference>
<name>A0A564Y060_HYMDI</name>
<accession>A0A564Y060</accession>
<organism evidence="1 3">
    <name type="scientific">Hymenolepis diminuta</name>
    <name type="common">Rat tapeworm</name>
    <dbReference type="NCBI Taxonomy" id="6216"/>
    <lineage>
        <taxon>Eukaryota</taxon>
        <taxon>Metazoa</taxon>
        <taxon>Spiralia</taxon>
        <taxon>Lophotrochozoa</taxon>
        <taxon>Platyhelminthes</taxon>
        <taxon>Cestoda</taxon>
        <taxon>Eucestoda</taxon>
        <taxon>Cyclophyllidea</taxon>
        <taxon>Hymenolepididae</taxon>
        <taxon>Hymenolepis</taxon>
    </lineage>
</organism>
<keyword evidence="3" id="KW-1185">Reference proteome</keyword>
<sequence>MTILRFFHLRSWSDVFYVPMTQNPYLSCLNTPIDSPFHNSLVSLKSTSARMFPRGLTQVIHIKLSLFFHPKHNARVSVTGSYVHSHRLCSSALSPLSSSSYSLQFPLWLP</sequence>
<dbReference type="Proteomes" id="UP000321570">
    <property type="component" value="Unassembled WGS sequence"/>
</dbReference>
<evidence type="ECO:0000313" key="2">
    <source>
        <dbReference type="EMBL" id="VUZ54137.1"/>
    </source>
</evidence>
<reference evidence="1 3" key="1">
    <citation type="submission" date="2019-07" db="EMBL/GenBank/DDBJ databases">
        <authorList>
            <person name="Jastrzebski P J."/>
            <person name="Paukszto L."/>
            <person name="Jastrzebski P J."/>
        </authorList>
    </citation>
    <scope>NUCLEOTIDE SEQUENCE [LARGE SCALE GENOMIC DNA]</scope>
    <source>
        <strain evidence="1 3">WMS-il1</strain>
    </source>
</reference>
<proteinExistence type="predicted"/>
<evidence type="ECO:0000313" key="3">
    <source>
        <dbReference type="Proteomes" id="UP000321570"/>
    </source>
</evidence>
<evidence type="ECO:0000313" key="1">
    <source>
        <dbReference type="EMBL" id="VUZ40661.1"/>
    </source>
</evidence>
<protein>
    <submittedName>
        <fullName evidence="1">Uncharacterized protein</fullName>
    </submittedName>
</protein>